<dbReference type="EMBL" id="UYWY01005443">
    <property type="protein sequence ID" value="VDM29553.1"/>
    <property type="molecule type" value="Genomic_DNA"/>
</dbReference>
<keyword evidence="2" id="KW-1185">Reference proteome</keyword>
<name>A0A183U5R6_TOXCA</name>
<dbReference type="AlphaFoldDB" id="A0A183U5R6"/>
<dbReference type="Proteomes" id="UP000050794">
    <property type="component" value="Unassembled WGS sequence"/>
</dbReference>
<sequence length="176" mass="18517">MGLMQPLEKTNGECIGVFGMIGEGIAGDMNGGYMHRSCVDGWISRCAVVPGPTTSSPLRGSIMRELGAVHDGLTGGARWVGDAKGGHGASPTTYTDPRRASAGAAQTLCGDWVPAGTALGISSVVLCSGLGETDRPLGWSVTVIWNMAETSVEKLHPPKAIRRKRLQVRSFHLFVI</sequence>
<dbReference type="WBParaSite" id="TCNE_0000383601-mRNA-1">
    <property type="protein sequence ID" value="TCNE_0000383601-mRNA-1"/>
    <property type="gene ID" value="TCNE_0000383601"/>
</dbReference>
<gene>
    <name evidence="1" type="ORF">TCNE_LOCUS3836</name>
</gene>
<accession>A0A183U5R6</accession>
<reference evidence="1 2" key="2">
    <citation type="submission" date="2018-11" db="EMBL/GenBank/DDBJ databases">
        <authorList>
            <consortium name="Pathogen Informatics"/>
        </authorList>
    </citation>
    <scope>NUCLEOTIDE SEQUENCE [LARGE SCALE GENOMIC DNA]</scope>
</reference>
<organism evidence="2 3">
    <name type="scientific">Toxocara canis</name>
    <name type="common">Canine roundworm</name>
    <dbReference type="NCBI Taxonomy" id="6265"/>
    <lineage>
        <taxon>Eukaryota</taxon>
        <taxon>Metazoa</taxon>
        <taxon>Ecdysozoa</taxon>
        <taxon>Nematoda</taxon>
        <taxon>Chromadorea</taxon>
        <taxon>Rhabditida</taxon>
        <taxon>Spirurina</taxon>
        <taxon>Ascaridomorpha</taxon>
        <taxon>Ascaridoidea</taxon>
        <taxon>Toxocaridae</taxon>
        <taxon>Toxocara</taxon>
    </lineage>
</organism>
<protein>
    <submittedName>
        <fullName evidence="3">RING-CH-type domain-containing protein</fullName>
    </submittedName>
</protein>
<evidence type="ECO:0000313" key="3">
    <source>
        <dbReference type="WBParaSite" id="TCNE_0000383601-mRNA-1"/>
    </source>
</evidence>
<evidence type="ECO:0000313" key="2">
    <source>
        <dbReference type="Proteomes" id="UP000050794"/>
    </source>
</evidence>
<evidence type="ECO:0000313" key="1">
    <source>
        <dbReference type="EMBL" id="VDM29553.1"/>
    </source>
</evidence>
<proteinExistence type="predicted"/>
<reference evidence="3" key="1">
    <citation type="submission" date="2016-06" db="UniProtKB">
        <authorList>
            <consortium name="WormBaseParasite"/>
        </authorList>
    </citation>
    <scope>IDENTIFICATION</scope>
</reference>